<reference evidence="1" key="1">
    <citation type="submission" date="2020-05" db="EMBL/GenBank/DDBJ databases">
        <title>Large-scale comparative analyses of tick genomes elucidate their genetic diversity and vector capacities.</title>
        <authorList>
            <person name="Jia N."/>
            <person name="Wang J."/>
            <person name="Shi W."/>
            <person name="Du L."/>
            <person name="Sun Y."/>
            <person name="Zhan W."/>
            <person name="Jiang J."/>
            <person name="Wang Q."/>
            <person name="Zhang B."/>
            <person name="Ji P."/>
            <person name="Sakyi L.B."/>
            <person name="Cui X."/>
            <person name="Yuan T."/>
            <person name="Jiang B."/>
            <person name="Yang W."/>
            <person name="Lam T.T.-Y."/>
            <person name="Chang Q."/>
            <person name="Ding S."/>
            <person name="Wang X."/>
            <person name="Zhu J."/>
            <person name="Ruan X."/>
            <person name="Zhao L."/>
            <person name="Wei J."/>
            <person name="Que T."/>
            <person name="Du C."/>
            <person name="Cheng J."/>
            <person name="Dai P."/>
            <person name="Han X."/>
            <person name="Huang E."/>
            <person name="Gao Y."/>
            <person name="Liu J."/>
            <person name="Shao H."/>
            <person name="Ye R."/>
            <person name="Li L."/>
            <person name="Wei W."/>
            <person name="Wang X."/>
            <person name="Wang C."/>
            <person name="Yang T."/>
            <person name="Huo Q."/>
            <person name="Li W."/>
            <person name="Guo W."/>
            <person name="Chen H."/>
            <person name="Zhou L."/>
            <person name="Ni X."/>
            <person name="Tian J."/>
            <person name="Zhou Y."/>
            <person name="Sheng Y."/>
            <person name="Liu T."/>
            <person name="Pan Y."/>
            <person name="Xia L."/>
            <person name="Li J."/>
            <person name="Zhao F."/>
            <person name="Cao W."/>
        </authorList>
    </citation>
    <scope>NUCLEOTIDE SEQUENCE</scope>
    <source>
        <strain evidence="1">Dsil-2018</strain>
    </source>
</reference>
<gene>
    <name evidence="1" type="ORF">HPB49_016945</name>
</gene>
<evidence type="ECO:0000313" key="2">
    <source>
        <dbReference type="Proteomes" id="UP000821865"/>
    </source>
</evidence>
<accession>A0ACB8DEP6</accession>
<keyword evidence="2" id="KW-1185">Reference proteome</keyword>
<protein>
    <submittedName>
        <fullName evidence="1">Uncharacterized protein</fullName>
    </submittedName>
</protein>
<dbReference type="Proteomes" id="UP000821865">
    <property type="component" value="Chromosome 2"/>
</dbReference>
<evidence type="ECO:0000313" key="1">
    <source>
        <dbReference type="EMBL" id="KAH7966506.1"/>
    </source>
</evidence>
<organism evidence="1 2">
    <name type="scientific">Dermacentor silvarum</name>
    <name type="common">Tick</name>
    <dbReference type="NCBI Taxonomy" id="543639"/>
    <lineage>
        <taxon>Eukaryota</taxon>
        <taxon>Metazoa</taxon>
        <taxon>Ecdysozoa</taxon>
        <taxon>Arthropoda</taxon>
        <taxon>Chelicerata</taxon>
        <taxon>Arachnida</taxon>
        <taxon>Acari</taxon>
        <taxon>Parasitiformes</taxon>
        <taxon>Ixodida</taxon>
        <taxon>Ixodoidea</taxon>
        <taxon>Ixodidae</taxon>
        <taxon>Rhipicephalinae</taxon>
        <taxon>Dermacentor</taxon>
    </lineage>
</organism>
<sequence length="567" mass="60235">MALAIKKVLISDAVDASCVKILENHGVQVTLKTDHTKPELLEAIQGYDGLIVRSATKVTSDVIKAGQSLKVIGRAGTGVDNIDCDAATRQGILVINAPGGNTLSAAELTCAMIITLSREIPAATMSLKGGKWDRKTFMGNELYGKTLAIIGLGRIGKEVALRMQSFGMKTIGFDPIVPKEVSKEFGVESLSLDQIWPLADYITVHTPLIPQTKDLIGKASLQKCKKGVKIVNVARGGIVNEDDLLAALESGHCGGAGLDVFIEEPPKNTKLIDHPKVVCTPHLGANTKEAQLRVAQEIAEQFVALSKGQTVPGVVNAPSLSQTQVPENKPWADLCIALGKIAAGLAGSLASGLQVELTTKGAGLEKKGQFLTSAACIGLLNQFGQNHANFINVTVLSSDAGVKVSHKHVPQAAFGEAEVVLSVKSGSVGHTVVGTVSGPTLLLCSLDGAAFQPVQLLSPGGMLVAIGDNSPNTFAEVIVLDTAGQEEFSAMREQYMRKGDGFLLVYSVTDKQSFDNMCHFHTQILRVKDRDSYPMLLVANKVDLVHLRRVSEEQGRELAQQLKVFLG</sequence>
<proteinExistence type="predicted"/>
<name>A0ACB8DEP6_DERSI</name>
<comment type="caution">
    <text evidence="1">The sequence shown here is derived from an EMBL/GenBank/DDBJ whole genome shotgun (WGS) entry which is preliminary data.</text>
</comment>
<dbReference type="EMBL" id="CM023471">
    <property type="protein sequence ID" value="KAH7966506.1"/>
    <property type="molecule type" value="Genomic_DNA"/>
</dbReference>